<comment type="caution">
    <text evidence="1">The sequence shown here is derived from an EMBL/GenBank/DDBJ whole genome shotgun (WGS) entry which is preliminary data.</text>
</comment>
<evidence type="ECO:0000313" key="2">
    <source>
        <dbReference type="Proteomes" id="UP000541058"/>
    </source>
</evidence>
<proteinExistence type="predicted"/>
<evidence type="ECO:0000313" key="1">
    <source>
        <dbReference type="EMBL" id="NLJ19072.1"/>
    </source>
</evidence>
<dbReference type="Proteomes" id="UP000541058">
    <property type="component" value="Unassembled WGS sequence"/>
</dbReference>
<protein>
    <submittedName>
        <fullName evidence="1">Uncharacterized protein</fullName>
    </submittedName>
</protein>
<reference evidence="1 2" key="1">
    <citation type="journal article" date="2020" name="Biotechnol. Biofuels">
        <title>New insights from the biogas microbiome by comprehensive genome-resolved metagenomics of nearly 1600 species originating from multiple anaerobic digesters.</title>
        <authorList>
            <person name="Campanaro S."/>
            <person name="Treu L."/>
            <person name="Rodriguez-R L.M."/>
            <person name="Kovalovszki A."/>
            <person name="Ziels R.M."/>
            <person name="Maus I."/>
            <person name="Zhu X."/>
            <person name="Kougias P.G."/>
            <person name="Basile A."/>
            <person name="Luo G."/>
            <person name="Schluter A."/>
            <person name="Konstantinidis K.T."/>
            <person name="Angelidaki I."/>
        </authorList>
    </citation>
    <scope>NUCLEOTIDE SEQUENCE [LARGE SCALE GENOMIC DNA]</scope>
    <source>
        <strain evidence="1">AS23ysBPME_34</strain>
    </source>
</reference>
<sequence>MQWQGLSFWVTLRHGPSRWATSTYISTKPGVLYYMSELAGPLEPESN</sequence>
<organism evidence="1 2">
    <name type="scientific">Globicatella sulfidifaciens</name>
    <dbReference type="NCBI Taxonomy" id="136093"/>
    <lineage>
        <taxon>Bacteria</taxon>
        <taxon>Bacillati</taxon>
        <taxon>Bacillota</taxon>
        <taxon>Bacilli</taxon>
        <taxon>Lactobacillales</taxon>
        <taxon>Aerococcaceae</taxon>
        <taxon>Globicatella</taxon>
    </lineage>
</organism>
<dbReference type="AlphaFoldDB" id="A0A7X8C578"/>
<name>A0A7X8C578_9LACT</name>
<dbReference type="EMBL" id="JAAYSM010000324">
    <property type="protein sequence ID" value="NLJ19072.1"/>
    <property type="molecule type" value="Genomic_DNA"/>
</dbReference>
<accession>A0A7X8C578</accession>
<gene>
    <name evidence="1" type="ORF">GX355_09435</name>
</gene>
<dbReference type="RefSeq" id="WP_276649355.1">
    <property type="nucleotide sequence ID" value="NZ_JAAYSM010000324.1"/>
</dbReference>